<dbReference type="SUPFAM" id="SSF89796">
    <property type="entry name" value="CoA-transferase family III (CaiB/BaiF)"/>
    <property type="match status" value="2"/>
</dbReference>
<dbReference type="Gene3D" id="3.40.50.10540">
    <property type="entry name" value="Crotonobetainyl-coa:carnitine coa-transferase, domain 1"/>
    <property type="match status" value="1"/>
</dbReference>
<keyword evidence="1" id="KW-0808">Transferase</keyword>
<evidence type="ECO:0000313" key="1">
    <source>
        <dbReference type="EMBL" id="USD22418.1"/>
    </source>
</evidence>
<evidence type="ECO:0000313" key="2">
    <source>
        <dbReference type="Proteomes" id="UP001055658"/>
    </source>
</evidence>
<dbReference type="Pfam" id="PF02515">
    <property type="entry name" value="CoA_transf_3"/>
    <property type="match status" value="1"/>
</dbReference>
<dbReference type="InterPro" id="IPR050509">
    <property type="entry name" value="CoA-transferase_III"/>
</dbReference>
<dbReference type="Proteomes" id="UP001055658">
    <property type="component" value="Chromosome"/>
</dbReference>
<reference evidence="1" key="1">
    <citation type="submission" date="2022-02" db="EMBL/GenBank/DDBJ databases">
        <title>Coral-associated bacteria.</title>
        <authorList>
            <person name="Tang K."/>
            <person name="Wang X."/>
        </authorList>
    </citation>
    <scope>NUCLEOTIDE SEQUENCE</scope>
    <source>
        <strain evidence="1">SCSIO 43006</strain>
    </source>
</reference>
<dbReference type="InterPro" id="IPR044855">
    <property type="entry name" value="CoA-Trfase_III_dom3_sf"/>
</dbReference>
<organism evidence="1 2">
    <name type="scientific">Microbulbifer variabilis</name>
    <dbReference type="NCBI Taxonomy" id="266805"/>
    <lineage>
        <taxon>Bacteria</taxon>
        <taxon>Pseudomonadati</taxon>
        <taxon>Pseudomonadota</taxon>
        <taxon>Gammaproteobacteria</taxon>
        <taxon>Cellvibrionales</taxon>
        <taxon>Microbulbiferaceae</taxon>
        <taxon>Microbulbifer</taxon>
    </lineage>
</organism>
<dbReference type="Gene3D" id="3.30.1540.10">
    <property type="entry name" value="formyl-coa transferase, domain 3"/>
    <property type="match status" value="1"/>
</dbReference>
<sequence>MEMDKFLSDCTIIGNFKEVPVHLQSTINTFQYQCHALGIQVENDLSLNSDVNFPFKFISSDRRTQENLFSFWSDDPLRQGSESVIQAATGLMSVHGRSIGGIDALNAPYLSSASAVLTLLGCIATAIGHRRGLNSRGFQTSMVSAGLLCVGQYLAGATVNEYAENIPPGVHDHSQRPPFCSEDGVLFELETLSPEPWRRFWSALGISQEDMSKGWQSFLQRYAKATSYLPRTLISKISSSKFKDIELLASESGVAVCRQRTLLERSTDRDISILLERGPWQLRPEVINNEIYKDSSENILNQDTSNNFITDQSKPLSGLTVIESCRRIQGPIAGHLLALLGARVVRIEPPGGDPLRGMPPLAGDCSARFDALNHLKEVREIDIKTPAGRAEVLSLVSTADVFIHNWAPGKAKQLQLDHEHLKKVNPDIVYNYAGGWGILDNDVHYPGTDFTVQAYSGLASELSHNNKNNGGTLYTALDVLGGIISAQGTILGLFRKFFNNQGCRVDTSLLGSATLLTQPIIKSIREKNQKPEFQKGKIFKTLDGYIILEFSSSNELIPLLDELNLTVRDLEQSNIDEKFEKILKDKNVQEWLFIFEKHNIPCSQVIESLEELPKQPRFKENFQTSNYSRVTTPWRFK</sequence>
<keyword evidence="2" id="KW-1185">Reference proteome</keyword>
<gene>
    <name evidence="1" type="ORF">MJO52_04620</name>
</gene>
<dbReference type="RefSeq" id="WP_252084777.1">
    <property type="nucleotide sequence ID" value="NZ_CP092418.1"/>
</dbReference>
<name>A0ABY4VGY3_9GAMM</name>
<protein>
    <submittedName>
        <fullName evidence="1">CoA transferase</fullName>
    </submittedName>
</protein>
<dbReference type="InterPro" id="IPR023606">
    <property type="entry name" value="CoA-Trfase_III_dom_1_sf"/>
</dbReference>
<dbReference type="PANTHER" id="PTHR48228">
    <property type="entry name" value="SUCCINYL-COA--D-CITRAMALATE COA-TRANSFERASE"/>
    <property type="match status" value="1"/>
</dbReference>
<dbReference type="InterPro" id="IPR003673">
    <property type="entry name" value="CoA-Trfase_fam_III"/>
</dbReference>
<dbReference type="PANTHER" id="PTHR48228:SF5">
    <property type="entry name" value="ALPHA-METHYLACYL-COA RACEMASE"/>
    <property type="match status" value="1"/>
</dbReference>
<dbReference type="EMBL" id="CP092418">
    <property type="protein sequence ID" value="USD22418.1"/>
    <property type="molecule type" value="Genomic_DNA"/>
</dbReference>
<accession>A0ABY4VGY3</accession>
<proteinExistence type="predicted"/>
<dbReference type="GO" id="GO:0016740">
    <property type="term" value="F:transferase activity"/>
    <property type="evidence" value="ECO:0007669"/>
    <property type="project" value="UniProtKB-KW"/>
</dbReference>